<evidence type="ECO:0000256" key="1">
    <source>
        <dbReference type="SAM" id="Phobius"/>
    </source>
</evidence>
<accession>A0ABP0L137</accession>
<evidence type="ECO:0000313" key="2">
    <source>
        <dbReference type="EMBL" id="CAK9032180.1"/>
    </source>
</evidence>
<reference evidence="2 3" key="1">
    <citation type="submission" date="2024-02" db="EMBL/GenBank/DDBJ databases">
        <authorList>
            <person name="Chen Y."/>
            <person name="Shah S."/>
            <person name="Dougan E. K."/>
            <person name="Thang M."/>
            <person name="Chan C."/>
        </authorList>
    </citation>
    <scope>NUCLEOTIDE SEQUENCE [LARGE SCALE GENOMIC DNA]</scope>
</reference>
<protein>
    <submittedName>
        <fullName evidence="2">Uncharacterized protein</fullName>
    </submittedName>
</protein>
<feature type="transmembrane region" description="Helical" evidence="1">
    <location>
        <begin position="333"/>
        <end position="354"/>
    </location>
</feature>
<comment type="caution">
    <text evidence="2">The sequence shown here is derived from an EMBL/GenBank/DDBJ whole genome shotgun (WGS) entry which is preliminary data.</text>
</comment>
<keyword evidence="1" id="KW-0472">Membrane</keyword>
<name>A0ABP0L137_9DINO</name>
<keyword evidence="1" id="KW-1133">Transmembrane helix</keyword>
<evidence type="ECO:0000313" key="3">
    <source>
        <dbReference type="Proteomes" id="UP001642484"/>
    </source>
</evidence>
<feature type="transmembrane region" description="Helical" evidence="1">
    <location>
        <begin position="13"/>
        <end position="35"/>
    </location>
</feature>
<dbReference type="Proteomes" id="UP001642484">
    <property type="component" value="Unassembled WGS sequence"/>
</dbReference>
<sequence>MCGVGTRDPCTRLISVLVLLGFVLFILHVVSYEFWTAEVFQQEAEAWDDATWQRSYCTILSTGVSCINTKDSKDERDWNLCSQNISNMSTPASYDASAPAFSVWQRSICPGTFFCAKENEPCICVGQITYSRALFDGYRYHTPENSSYTLESNGSQHLCGVDQHGQILVDPAPNHKKFCWCTPKKIRQILQKHEQHRPLEQQRCANDADSEFVSESSRRLQATYSSRRRTYQYTPWALVLERKTKEISCAYEYGVPRPSTDLYETAGTHDIDGYGSDDHLKADLVARKWGSGTKRDCWIRDFSKDGVCAIALKPPHALTTRAARKSITARHHLILSIAAFLTLLLLGCSVVVAAREVTAGNLGKPSRPLLAAGE</sequence>
<keyword evidence="1" id="KW-0812">Transmembrane</keyword>
<proteinExistence type="predicted"/>
<dbReference type="EMBL" id="CAXAMN010010602">
    <property type="protein sequence ID" value="CAK9032180.1"/>
    <property type="molecule type" value="Genomic_DNA"/>
</dbReference>
<keyword evidence="3" id="KW-1185">Reference proteome</keyword>
<organism evidence="2 3">
    <name type="scientific">Durusdinium trenchii</name>
    <dbReference type="NCBI Taxonomy" id="1381693"/>
    <lineage>
        <taxon>Eukaryota</taxon>
        <taxon>Sar</taxon>
        <taxon>Alveolata</taxon>
        <taxon>Dinophyceae</taxon>
        <taxon>Suessiales</taxon>
        <taxon>Symbiodiniaceae</taxon>
        <taxon>Durusdinium</taxon>
    </lineage>
</organism>
<gene>
    <name evidence="2" type="ORF">CCMP2556_LOCUS18582</name>
</gene>